<dbReference type="GeneID" id="25264032"/>
<dbReference type="Proteomes" id="UP000027361">
    <property type="component" value="Unassembled WGS sequence"/>
</dbReference>
<reference evidence="2 3" key="1">
    <citation type="submission" date="2014-05" db="EMBL/GenBank/DDBJ databases">
        <title>Draft genome sequence of a rare smut relative, Tilletiaria anomala UBC 951.</title>
        <authorList>
            <consortium name="DOE Joint Genome Institute"/>
            <person name="Toome M."/>
            <person name="Kuo A."/>
            <person name="Henrissat B."/>
            <person name="Lipzen A."/>
            <person name="Tritt A."/>
            <person name="Yoshinaga Y."/>
            <person name="Zane M."/>
            <person name="Barry K."/>
            <person name="Grigoriev I.V."/>
            <person name="Spatafora J.W."/>
            <person name="Aimea M.C."/>
        </authorList>
    </citation>
    <scope>NUCLEOTIDE SEQUENCE [LARGE SCALE GENOMIC DNA]</scope>
    <source>
        <strain evidence="2 3">UBC 951</strain>
    </source>
</reference>
<dbReference type="InParanoid" id="A0A066WE42"/>
<feature type="region of interest" description="Disordered" evidence="1">
    <location>
        <begin position="1"/>
        <end position="132"/>
    </location>
</feature>
<comment type="caution">
    <text evidence="2">The sequence shown here is derived from an EMBL/GenBank/DDBJ whole genome shotgun (WGS) entry which is preliminary data.</text>
</comment>
<dbReference type="PANTHER" id="PTHR13464">
    <property type="entry name" value="TRANSCRIPTIONAL REGULATOR PROTEIN HCNGP"/>
    <property type="match status" value="1"/>
</dbReference>
<protein>
    <submittedName>
        <fullName evidence="2">HCNGP-domain-containing protein</fullName>
    </submittedName>
</protein>
<dbReference type="GO" id="GO:0006355">
    <property type="term" value="P:regulation of DNA-templated transcription"/>
    <property type="evidence" value="ECO:0007669"/>
    <property type="project" value="InterPro"/>
</dbReference>
<feature type="compositionally biased region" description="Polar residues" evidence="1">
    <location>
        <begin position="50"/>
        <end position="65"/>
    </location>
</feature>
<organism evidence="2 3">
    <name type="scientific">Tilletiaria anomala (strain ATCC 24038 / CBS 436.72 / UBC 951)</name>
    <dbReference type="NCBI Taxonomy" id="1037660"/>
    <lineage>
        <taxon>Eukaryota</taxon>
        <taxon>Fungi</taxon>
        <taxon>Dikarya</taxon>
        <taxon>Basidiomycota</taxon>
        <taxon>Ustilaginomycotina</taxon>
        <taxon>Exobasidiomycetes</taxon>
        <taxon>Georgefischeriales</taxon>
        <taxon>Tilletiariaceae</taxon>
        <taxon>Tilletiaria</taxon>
    </lineage>
</organism>
<evidence type="ECO:0000313" key="2">
    <source>
        <dbReference type="EMBL" id="KDN50803.1"/>
    </source>
</evidence>
<feature type="region of interest" description="Disordered" evidence="1">
    <location>
        <begin position="269"/>
        <end position="313"/>
    </location>
</feature>
<sequence>MNLPSDRMLMPKVFPAPAGTGLGPGASSSSMTPLSKQGSPFAPNKLGVKKNSSGASRLCITSSAGDTGPSSLRIHSSPSRSPSIPADASSSSLDAKGKGKRVLCGEDEDGVEGEERLGPPPPEGQLQAGRSSVDEDRIFIEGIMPSCRSDGDAYWGLPPVPDTPPDPGLQAKLAEFHRLKTQGTHFNTSLASNRAFRNPHIYAKLVSFVQLDECGSNFASMTSKHAWDPKSADVFREGNAEWLANLQRQELEERQKTQAQGLRSNIEFTSASAPASANPGGSAGASRPAWERDRRPEGRISSTAVTKRHRHHH</sequence>
<proteinExistence type="predicted"/>
<gene>
    <name evidence="2" type="ORF">K437DRAFT_254971</name>
</gene>
<dbReference type="HOGENOM" id="CLU_888984_0_0_1"/>
<keyword evidence="3" id="KW-1185">Reference proteome</keyword>
<evidence type="ECO:0000256" key="1">
    <source>
        <dbReference type="SAM" id="MobiDB-lite"/>
    </source>
</evidence>
<feature type="compositionally biased region" description="Basic and acidic residues" evidence="1">
    <location>
        <begin position="289"/>
        <end position="298"/>
    </location>
</feature>
<dbReference type="PANTHER" id="PTHR13464:SF0">
    <property type="entry name" value="SAP30-BINDING PROTEIN"/>
    <property type="match status" value="1"/>
</dbReference>
<dbReference type="Pfam" id="PF07818">
    <property type="entry name" value="HCNGP"/>
    <property type="match status" value="1"/>
</dbReference>
<dbReference type="STRING" id="1037660.A0A066WE42"/>
<dbReference type="OrthoDB" id="1714508at2759"/>
<dbReference type="AlphaFoldDB" id="A0A066WE42"/>
<dbReference type="InterPro" id="IPR012479">
    <property type="entry name" value="SAP30BP"/>
</dbReference>
<dbReference type="EMBL" id="JMSN01000018">
    <property type="protein sequence ID" value="KDN50803.1"/>
    <property type="molecule type" value="Genomic_DNA"/>
</dbReference>
<dbReference type="GO" id="GO:0005634">
    <property type="term" value="C:nucleus"/>
    <property type="evidence" value="ECO:0007669"/>
    <property type="project" value="TreeGrafter"/>
</dbReference>
<dbReference type="RefSeq" id="XP_013244555.1">
    <property type="nucleotide sequence ID" value="XM_013389101.1"/>
</dbReference>
<name>A0A066WE42_TILAU</name>
<feature type="compositionally biased region" description="Low complexity" evidence="1">
    <location>
        <begin position="270"/>
        <end position="288"/>
    </location>
</feature>
<feature type="compositionally biased region" description="Low complexity" evidence="1">
    <location>
        <begin position="69"/>
        <end position="94"/>
    </location>
</feature>
<evidence type="ECO:0000313" key="3">
    <source>
        <dbReference type="Proteomes" id="UP000027361"/>
    </source>
</evidence>
<accession>A0A066WE42</accession>
<feature type="compositionally biased region" description="Low complexity" evidence="1">
    <location>
        <begin position="15"/>
        <end position="30"/>
    </location>
</feature>